<dbReference type="InterPro" id="IPR036259">
    <property type="entry name" value="MFS_trans_sf"/>
</dbReference>
<name>A0ABS7UW07_9BACI</name>
<keyword evidence="3" id="KW-1185">Reference proteome</keyword>
<dbReference type="Proteomes" id="UP001165287">
    <property type="component" value="Unassembled WGS sequence"/>
</dbReference>
<proteinExistence type="predicted"/>
<dbReference type="EMBL" id="JAIQUM010000046">
    <property type="protein sequence ID" value="MBZ5752109.1"/>
    <property type="molecule type" value="Genomic_DNA"/>
</dbReference>
<evidence type="ECO:0000256" key="1">
    <source>
        <dbReference type="SAM" id="Phobius"/>
    </source>
</evidence>
<feature type="transmembrane region" description="Helical" evidence="1">
    <location>
        <begin position="31"/>
        <end position="51"/>
    </location>
</feature>
<protein>
    <recommendedName>
        <fullName evidence="4">Major facilitator superfamily (MFS) profile domain-containing protein</fullName>
    </recommendedName>
</protein>
<gene>
    <name evidence="2" type="ORF">K9V48_18100</name>
</gene>
<dbReference type="RefSeq" id="WP_224140546.1">
    <property type="nucleotide sequence ID" value="NZ_JAIQUM010000046.1"/>
</dbReference>
<keyword evidence="1" id="KW-0472">Membrane</keyword>
<evidence type="ECO:0000313" key="2">
    <source>
        <dbReference type="EMBL" id="MBZ5752109.1"/>
    </source>
</evidence>
<keyword evidence="1" id="KW-0812">Transmembrane</keyword>
<feature type="transmembrane region" description="Helical" evidence="1">
    <location>
        <begin position="63"/>
        <end position="82"/>
    </location>
</feature>
<sequence>MVMELTTSLTVITPALGPTFGKIIASTLNWRYIFIFLLPILMISFIAGSFSIEQGKPVEKVKFDDTSVIFIMITFVGIVYGFSRAGELGWTSIVNSYP</sequence>
<dbReference type="Gene3D" id="1.20.1720.10">
    <property type="entry name" value="Multidrug resistance protein D"/>
    <property type="match status" value="1"/>
</dbReference>
<comment type="caution">
    <text evidence="2">The sequence shown here is derived from an EMBL/GenBank/DDBJ whole genome shotgun (WGS) entry which is preliminary data.</text>
</comment>
<evidence type="ECO:0000313" key="3">
    <source>
        <dbReference type="Proteomes" id="UP001165287"/>
    </source>
</evidence>
<dbReference type="SUPFAM" id="SSF103473">
    <property type="entry name" value="MFS general substrate transporter"/>
    <property type="match status" value="1"/>
</dbReference>
<keyword evidence="1" id="KW-1133">Transmembrane helix</keyword>
<reference evidence="2" key="1">
    <citation type="submission" date="2024-05" db="EMBL/GenBank/DDBJ databases">
        <title>Metabacillus sp. nov., isolated from the rhizosphere soil of tomato plants.</title>
        <authorList>
            <person name="Ma R."/>
        </authorList>
    </citation>
    <scope>NUCLEOTIDE SEQUENCE</scope>
    <source>
        <strain evidence="2">DBTR6</strain>
    </source>
</reference>
<organism evidence="2 3">
    <name type="scientific">Metabacillus rhizolycopersici</name>
    <dbReference type="NCBI Taxonomy" id="2875709"/>
    <lineage>
        <taxon>Bacteria</taxon>
        <taxon>Bacillati</taxon>
        <taxon>Bacillota</taxon>
        <taxon>Bacilli</taxon>
        <taxon>Bacillales</taxon>
        <taxon>Bacillaceae</taxon>
        <taxon>Metabacillus</taxon>
    </lineage>
</organism>
<evidence type="ECO:0008006" key="4">
    <source>
        <dbReference type="Google" id="ProtNLM"/>
    </source>
</evidence>
<accession>A0ABS7UW07</accession>